<accession>A0A5J4SJB4</accession>
<reference evidence="9" key="1">
    <citation type="submission" date="2019-03" db="EMBL/GenBank/DDBJ databases">
        <title>Single cell metagenomics reveals metabolic interactions within the superorganism composed of flagellate Streblomastix strix and complex community of Bacteroidetes bacteria on its surface.</title>
        <authorList>
            <person name="Treitli S.C."/>
            <person name="Kolisko M."/>
            <person name="Husnik F."/>
            <person name="Keeling P."/>
            <person name="Hampl V."/>
        </authorList>
    </citation>
    <scope>NUCLEOTIDE SEQUENCE</scope>
    <source>
        <strain evidence="9">STM</strain>
    </source>
</reference>
<proteinExistence type="inferred from homology"/>
<feature type="transmembrane region" description="Helical" evidence="7">
    <location>
        <begin position="175"/>
        <end position="193"/>
    </location>
</feature>
<evidence type="ECO:0000313" key="9">
    <source>
        <dbReference type="EMBL" id="KAA6346087.1"/>
    </source>
</evidence>
<dbReference type="AlphaFoldDB" id="A0A5J4SJB4"/>
<feature type="transmembrane region" description="Helical" evidence="7">
    <location>
        <begin position="21"/>
        <end position="39"/>
    </location>
</feature>
<evidence type="ECO:0000256" key="5">
    <source>
        <dbReference type="ARBA" id="ARBA00022989"/>
    </source>
</evidence>
<feature type="transmembrane region" description="Helical" evidence="7">
    <location>
        <begin position="414"/>
        <end position="435"/>
    </location>
</feature>
<dbReference type="GO" id="GO:0005886">
    <property type="term" value="C:plasma membrane"/>
    <property type="evidence" value="ECO:0007669"/>
    <property type="project" value="UniProtKB-SubCell"/>
</dbReference>
<keyword evidence="5 7" id="KW-1133">Transmembrane helix</keyword>
<keyword evidence="4 7" id="KW-0812">Transmembrane</keyword>
<feature type="transmembrane region" description="Helical" evidence="7">
    <location>
        <begin position="384"/>
        <end position="402"/>
    </location>
</feature>
<feature type="transmembrane region" description="Helical" evidence="7">
    <location>
        <begin position="321"/>
        <end position="344"/>
    </location>
</feature>
<sequence>MGKQSLKDKTIKGLFWGGFSNGIQQLLNLLFGIFLARILNADDYGMVGMLTIFSLIAASIQESGFTAALANKKTIRHEDYNAVFWFSVLISLSLYIILFFCAPLIAEFYNTPALTTLARYSFLGFFFSALGTAHHAYMFRNLMVKQKAITMIISLILSGTVGITLAFLGMSYWGIATQNIVYIISVSTCYWLFSPWRPTFQLNFKPLKGMIGFSSKLLVSNIFVHINNNLFSVLLGKYYSEKEVGYFTQANKWNNMGHSFATGMLQGVSQPVLAQMKGDINRQRNAFRKMLRFTAFVSFPMMFGLSFVSRELIIIAITDKWLPAVDIMQLLCVGGAFIPIIRLYSNLMISKDKSGVYVWNTICACLVQLAAMLLLYPYGIQTMLTSYVIINTCWLFVWHHYLQREIKLSLLTAFKDVLPFAGIAALTILTTHFITLKIENIYWLLAGKIGITAILYTFVLWICRAKILRESISFLFKRKPKHSFDEN</sequence>
<keyword evidence="3" id="KW-1003">Cell membrane</keyword>
<dbReference type="PANTHER" id="PTHR30250:SF10">
    <property type="entry name" value="LIPOPOLYSACCHARIDE BIOSYNTHESIS PROTEIN WZXC"/>
    <property type="match status" value="1"/>
</dbReference>
<evidence type="ECO:0000256" key="7">
    <source>
        <dbReference type="SAM" id="Phobius"/>
    </source>
</evidence>
<comment type="caution">
    <text evidence="9">The sequence shown here is derived from an EMBL/GenBank/DDBJ whole genome shotgun (WGS) entry which is preliminary data.</text>
</comment>
<feature type="transmembrane region" description="Helical" evidence="7">
    <location>
        <begin position="45"/>
        <end position="70"/>
    </location>
</feature>
<comment type="similarity">
    <text evidence="2">Belongs to the polysaccharide synthase family.</text>
</comment>
<feature type="transmembrane region" description="Helical" evidence="7">
    <location>
        <begin position="356"/>
        <end position="378"/>
    </location>
</feature>
<evidence type="ECO:0000256" key="1">
    <source>
        <dbReference type="ARBA" id="ARBA00004651"/>
    </source>
</evidence>
<feature type="transmembrane region" description="Helical" evidence="7">
    <location>
        <begin position="82"/>
        <end position="105"/>
    </location>
</feature>
<protein>
    <submittedName>
        <fullName evidence="9">Teichuronic acid biosynthesis protein TuaB</fullName>
    </submittedName>
</protein>
<evidence type="ECO:0000256" key="3">
    <source>
        <dbReference type="ARBA" id="ARBA00022475"/>
    </source>
</evidence>
<evidence type="ECO:0000256" key="2">
    <source>
        <dbReference type="ARBA" id="ARBA00007430"/>
    </source>
</evidence>
<dbReference type="EMBL" id="SNRY01000144">
    <property type="protein sequence ID" value="KAA6346087.1"/>
    <property type="molecule type" value="Genomic_DNA"/>
</dbReference>
<dbReference type="InterPro" id="IPR050833">
    <property type="entry name" value="Poly_Biosynth_Transport"/>
</dbReference>
<evidence type="ECO:0000313" key="8">
    <source>
        <dbReference type="EMBL" id="KAA6346069.1"/>
    </source>
</evidence>
<evidence type="ECO:0000256" key="6">
    <source>
        <dbReference type="ARBA" id="ARBA00023136"/>
    </source>
</evidence>
<keyword evidence="6 7" id="KW-0472">Membrane</keyword>
<evidence type="ECO:0000256" key="4">
    <source>
        <dbReference type="ARBA" id="ARBA00022692"/>
    </source>
</evidence>
<gene>
    <name evidence="8" type="ORF">EZS27_006385</name>
    <name evidence="9" type="ORF">EZS27_006403</name>
</gene>
<feature type="transmembrane region" description="Helical" evidence="7">
    <location>
        <begin position="290"/>
        <end position="309"/>
    </location>
</feature>
<feature type="transmembrane region" description="Helical" evidence="7">
    <location>
        <begin position="149"/>
        <end position="169"/>
    </location>
</feature>
<dbReference type="Pfam" id="PF13440">
    <property type="entry name" value="Polysacc_synt_3"/>
    <property type="match status" value="1"/>
</dbReference>
<name>A0A5J4SJB4_9ZZZZ</name>
<feature type="transmembrane region" description="Helical" evidence="7">
    <location>
        <begin position="117"/>
        <end position="137"/>
    </location>
</feature>
<organism evidence="9">
    <name type="scientific">termite gut metagenome</name>
    <dbReference type="NCBI Taxonomy" id="433724"/>
    <lineage>
        <taxon>unclassified sequences</taxon>
        <taxon>metagenomes</taxon>
        <taxon>organismal metagenomes</taxon>
    </lineage>
</organism>
<comment type="subcellular location">
    <subcellularLocation>
        <location evidence="1">Cell membrane</location>
        <topology evidence="1">Multi-pass membrane protein</topology>
    </subcellularLocation>
</comment>
<dbReference type="PANTHER" id="PTHR30250">
    <property type="entry name" value="PST FAMILY PREDICTED COLANIC ACID TRANSPORTER"/>
    <property type="match status" value="1"/>
</dbReference>
<dbReference type="EMBL" id="SNRY01000144">
    <property type="protein sequence ID" value="KAA6346069.1"/>
    <property type="molecule type" value="Genomic_DNA"/>
</dbReference>
<feature type="transmembrane region" description="Helical" evidence="7">
    <location>
        <begin position="441"/>
        <end position="463"/>
    </location>
</feature>
<dbReference type="CDD" id="cd13127">
    <property type="entry name" value="MATE_tuaB_like"/>
    <property type="match status" value="1"/>
</dbReference>